<evidence type="ECO:0000256" key="7">
    <source>
        <dbReference type="ARBA" id="ARBA00022741"/>
    </source>
</evidence>
<evidence type="ECO:0000256" key="12">
    <source>
        <dbReference type="ARBA" id="ARBA00045165"/>
    </source>
</evidence>
<proteinExistence type="inferred from homology"/>
<evidence type="ECO:0000256" key="3">
    <source>
        <dbReference type="ARBA" id="ARBA00009156"/>
    </source>
</evidence>
<dbReference type="PIRSF" id="PIRSF000538">
    <property type="entry name" value="GlpK"/>
    <property type="match status" value="1"/>
</dbReference>
<gene>
    <name evidence="17" type="ORF">CVLEPA_LOCUS16662</name>
</gene>
<accession>A0ABP0G137</accession>
<evidence type="ECO:0000313" key="17">
    <source>
        <dbReference type="EMBL" id="CAK8685541.1"/>
    </source>
</evidence>
<dbReference type="Pfam" id="PF00370">
    <property type="entry name" value="FGGY_N"/>
    <property type="match status" value="1"/>
</dbReference>
<feature type="domain" description="Carbohydrate kinase FGGY N-terminal" evidence="15">
    <location>
        <begin position="7"/>
        <end position="268"/>
    </location>
</feature>
<dbReference type="PANTHER" id="PTHR10196">
    <property type="entry name" value="SUGAR KINASE"/>
    <property type="match status" value="1"/>
</dbReference>
<dbReference type="Pfam" id="PF02782">
    <property type="entry name" value="FGGY_C"/>
    <property type="match status" value="1"/>
</dbReference>
<dbReference type="InterPro" id="IPR037444">
    <property type="entry name" value="GK5"/>
</dbReference>
<organism evidence="17 18">
    <name type="scientific">Clavelina lepadiformis</name>
    <name type="common">Light-bulb sea squirt</name>
    <name type="synonym">Ascidia lepadiformis</name>
    <dbReference type="NCBI Taxonomy" id="159417"/>
    <lineage>
        <taxon>Eukaryota</taxon>
        <taxon>Metazoa</taxon>
        <taxon>Chordata</taxon>
        <taxon>Tunicata</taxon>
        <taxon>Ascidiacea</taxon>
        <taxon>Aplousobranchia</taxon>
        <taxon>Clavelinidae</taxon>
        <taxon>Clavelina</taxon>
    </lineage>
</organism>
<keyword evidence="10" id="KW-0067">ATP-binding</keyword>
<dbReference type="CDD" id="cd07793">
    <property type="entry name" value="ASKHA_NBD_FGGY_GK5-like"/>
    <property type="match status" value="1"/>
</dbReference>
<dbReference type="Gene3D" id="3.30.420.40">
    <property type="match status" value="2"/>
</dbReference>
<keyword evidence="18" id="KW-1185">Reference proteome</keyword>
<dbReference type="InterPro" id="IPR018484">
    <property type="entry name" value="FGGY_N"/>
</dbReference>
<name>A0ABP0G137_CLALP</name>
<comment type="similarity">
    <text evidence="3 14">Belongs to the FGGY kinase family.</text>
</comment>
<comment type="subcellular location">
    <subcellularLocation>
        <location evidence="1">Cytoplasm</location>
    </subcellularLocation>
</comment>
<dbReference type="InterPro" id="IPR043129">
    <property type="entry name" value="ATPase_NBD"/>
</dbReference>
<keyword evidence="5" id="KW-0963">Cytoplasm</keyword>
<keyword evidence="9" id="KW-0319">Glycerol metabolism</keyword>
<evidence type="ECO:0000256" key="5">
    <source>
        <dbReference type="ARBA" id="ARBA00022490"/>
    </source>
</evidence>
<keyword evidence="6 14" id="KW-0808">Transferase</keyword>
<evidence type="ECO:0000256" key="9">
    <source>
        <dbReference type="ARBA" id="ARBA00022798"/>
    </source>
</evidence>
<dbReference type="InterPro" id="IPR000577">
    <property type="entry name" value="Carb_kinase_FGGY"/>
</dbReference>
<evidence type="ECO:0000256" key="6">
    <source>
        <dbReference type="ARBA" id="ARBA00022679"/>
    </source>
</evidence>
<dbReference type="InterPro" id="IPR018483">
    <property type="entry name" value="Carb_kinase_FGGY_CS"/>
</dbReference>
<sequence length="518" mass="57427">MSEEKCILSLDIGTTSIRCFIYNKSANIIGRSSLPIKMIYPDDQAVELDPKTLWEDITSVVKDAISHAGVQSDMISAMGISTQRATFTVWDKITGKPFHNFIGWQDTRADHFAQSWNNSYTMKAVRTVSRSIYAVSQKSKFLAAAVIQFRAQHVSMRMLWFLQKYPNIKPLAEQGKVCFGTLETWLIWKLTKGKEYSAEISCASATGLFDPFISEWSSFFCRLLGIPKQMFPPVKDTSAHFGKCDVELFGAAIPICAAVGDQQAAMFGQCCFGPGDLKLTIGTGAFLTLNVGVKPHASVEGFYPVVGWKIGSQVVHLAEGSSNTAGNAIEWLKSMNLIHNAPEANTIAQSVQSSEGVYFVPAFNGIQAPVNDYLACGSIMGITQKTRTPHIVRAVLESLAFRNMQLFESLKAETSLPMNRFVCDGGVSASNLVLQLTADLIGKEIYVQSHSEMSALGAAFLAGLHVNYWKNQNELKTLVHVRQKYVPNAQVSADYKRVLSQWWKAAKRSMRWYEEEKC</sequence>
<dbReference type="SUPFAM" id="SSF53067">
    <property type="entry name" value="Actin-like ATPase domain"/>
    <property type="match status" value="2"/>
</dbReference>
<evidence type="ECO:0000259" key="15">
    <source>
        <dbReference type="Pfam" id="PF00370"/>
    </source>
</evidence>
<keyword evidence="8 14" id="KW-0418">Kinase</keyword>
<keyword evidence="7" id="KW-0547">Nucleotide-binding</keyword>
<dbReference type="EC" id="2.7.1.30" evidence="4"/>
<evidence type="ECO:0000256" key="4">
    <source>
        <dbReference type="ARBA" id="ARBA00012099"/>
    </source>
</evidence>
<evidence type="ECO:0000259" key="16">
    <source>
        <dbReference type="Pfam" id="PF02782"/>
    </source>
</evidence>
<dbReference type="InterPro" id="IPR018485">
    <property type="entry name" value="FGGY_C"/>
</dbReference>
<reference evidence="17 18" key="1">
    <citation type="submission" date="2024-02" db="EMBL/GenBank/DDBJ databases">
        <authorList>
            <person name="Daric V."/>
            <person name="Darras S."/>
        </authorList>
    </citation>
    <scope>NUCLEOTIDE SEQUENCE [LARGE SCALE GENOMIC DNA]</scope>
</reference>
<dbReference type="PANTHER" id="PTHR10196:SF68">
    <property type="entry name" value="GLYCEROL KINASE 5-RELATED"/>
    <property type="match status" value="1"/>
</dbReference>
<evidence type="ECO:0000256" key="11">
    <source>
        <dbReference type="ARBA" id="ARBA00033026"/>
    </source>
</evidence>
<dbReference type="PROSITE" id="PS00445">
    <property type="entry name" value="FGGY_KINASES_2"/>
    <property type="match status" value="1"/>
</dbReference>
<evidence type="ECO:0000256" key="2">
    <source>
        <dbReference type="ARBA" id="ARBA00005190"/>
    </source>
</evidence>
<evidence type="ECO:0000256" key="8">
    <source>
        <dbReference type="ARBA" id="ARBA00022777"/>
    </source>
</evidence>
<evidence type="ECO:0000256" key="14">
    <source>
        <dbReference type="RuleBase" id="RU003733"/>
    </source>
</evidence>
<feature type="domain" description="Carbohydrate kinase FGGY C-terminal" evidence="16">
    <location>
        <begin position="278"/>
        <end position="463"/>
    </location>
</feature>
<comment type="caution">
    <text evidence="17">The sequence shown here is derived from an EMBL/GenBank/DDBJ whole genome shotgun (WGS) entry which is preliminary data.</text>
</comment>
<evidence type="ECO:0000256" key="1">
    <source>
        <dbReference type="ARBA" id="ARBA00004496"/>
    </source>
</evidence>
<dbReference type="EMBL" id="CAWYQH010000100">
    <property type="protein sequence ID" value="CAK8685541.1"/>
    <property type="molecule type" value="Genomic_DNA"/>
</dbReference>
<evidence type="ECO:0000256" key="10">
    <source>
        <dbReference type="ARBA" id="ARBA00022840"/>
    </source>
</evidence>
<dbReference type="Proteomes" id="UP001642483">
    <property type="component" value="Unassembled WGS sequence"/>
</dbReference>
<evidence type="ECO:0000256" key="13">
    <source>
        <dbReference type="ARBA" id="ARBA00047192"/>
    </source>
</evidence>
<protein>
    <recommendedName>
        <fullName evidence="13">Glycerol kinase 5</fullName>
        <ecNumber evidence="4">2.7.1.30</ecNumber>
    </recommendedName>
    <alternativeName>
        <fullName evidence="11">ATP:glycerol 3-phosphotransferase 5</fullName>
    </alternativeName>
</protein>
<comment type="function">
    <text evidence="12">Skin-specific kinase that plays a key role in glycerol metabolism, catalyzing its phosphorylation to produce sn-glycerol 3-phosphate. Involved in skin-specific regulation of sterol regulatory element-binding protein (SREBP) processing and lipid biosynthesis.</text>
</comment>
<comment type="pathway">
    <text evidence="2">Polyol metabolism; glycerol degradation via glycerol kinase pathway; sn-glycerol 3-phosphate from glycerol: step 1/1.</text>
</comment>
<evidence type="ECO:0000313" key="18">
    <source>
        <dbReference type="Proteomes" id="UP001642483"/>
    </source>
</evidence>